<comment type="caution">
    <text evidence="7">The sequence shown here is derived from an EMBL/GenBank/DDBJ whole genome shotgun (WGS) entry which is preliminary data.</text>
</comment>
<comment type="subcellular location">
    <subcellularLocation>
        <location evidence="5">Cytoplasm</location>
    </subcellularLocation>
</comment>
<feature type="domain" description="N-acetyltransferase" evidence="6">
    <location>
        <begin position="4"/>
        <end position="149"/>
    </location>
</feature>
<dbReference type="NCBIfam" id="TIGR01575">
    <property type="entry name" value="rimI"/>
    <property type="match status" value="1"/>
</dbReference>
<keyword evidence="8" id="KW-1185">Reference proteome</keyword>
<reference evidence="7 8" key="1">
    <citation type="submission" date="2018-08" db="EMBL/GenBank/DDBJ databases">
        <title>Murine metabolic-syndrome-specific gut microbial biobank.</title>
        <authorList>
            <person name="Liu C."/>
        </authorList>
    </citation>
    <scope>NUCLEOTIDE SEQUENCE [LARGE SCALE GENOMIC DNA]</scope>
    <source>
        <strain evidence="7 8">583</strain>
    </source>
</reference>
<dbReference type="Gene3D" id="3.40.630.30">
    <property type="match status" value="1"/>
</dbReference>
<dbReference type="GO" id="GO:0005737">
    <property type="term" value="C:cytoplasm"/>
    <property type="evidence" value="ECO:0007669"/>
    <property type="project" value="UniProtKB-SubCell"/>
</dbReference>
<comment type="catalytic activity">
    <reaction evidence="5">
        <text>N-terminal L-alanyl-[ribosomal protein bS18] + acetyl-CoA = N-terminal N(alpha)-acetyl-L-alanyl-[ribosomal protein bS18] + CoA + H(+)</text>
        <dbReference type="Rhea" id="RHEA:43756"/>
        <dbReference type="Rhea" id="RHEA-COMP:10676"/>
        <dbReference type="Rhea" id="RHEA-COMP:10677"/>
        <dbReference type="ChEBI" id="CHEBI:15378"/>
        <dbReference type="ChEBI" id="CHEBI:57287"/>
        <dbReference type="ChEBI" id="CHEBI:57288"/>
        <dbReference type="ChEBI" id="CHEBI:64718"/>
        <dbReference type="ChEBI" id="CHEBI:83683"/>
        <dbReference type="EC" id="2.3.1.266"/>
    </reaction>
</comment>
<dbReference type="InterPro" id="IPR006464">
    <property type="entry name" value="AcTrfase_RimI/Ard1"/>
</dbReference>
<dbReference type="Proteomes" id="UP000467132">
    <property type="component" value="Unassembled WGS sequence"/>
</dbReference>
<evidence type="ECO:0000259" key="6">
    <source>
        <dbReference type="PROSITE" id="PS51186"/>
    </source>
</evidence>
<comment type="similarity">
    <text evidence="1 5">Belongs to the acetyltransferase family. RimI subfamily.</text>
</comment>
<keyword evidence="2 5" id="KW-0963">Cytoplasm</keyword>
<dbReference type="PANTHER" id="PTHR43420:SF44">
    <property type="entry name" value="ACETYLTRANSFERASE YPEA"/>
    <property type="match status" value="1"/>
</dbReference>
<dbReference type="RefSeq" id="WP_160197783.1">
    <property type="nucleotide sequence ID" value="NZ_QXXA01000011.1"/>
</dbReference>
<keyword evidence="4" id="KW-0012">Acyltransferase</keyword>
<name>A0A845QYT7_9CLOT</name>
<dbReference type="InterPro" id="IPR050680">
    <property type="entry name" value="YpeA/RimI_acetyltransf"/>
</dbReference>
<protein>
    <recommendedName>
        <fullName evidence="5">[Ribosomal protein bS18]-alanine N-acetyltransferase</fullName>
        <ecNumber evidence="5">2.3.1.266</ecNumber>
    </recommendedName>
</protein>
<dbReference type="PROSITE" id="PS51186">
    <property type="entry name" value="GNAT"/>
    <property type="match status" value="1"/>
</dbReference>
<proteinExistence type="inferred from homology"/>
<accession>A0A845QYT7</accession>
<evidence type="ECO:0000256" key="1">
    <source>
        <dbReference type="ARBA" id="ARBA00005395"/>
    </source>
</evidence>
<dbReference type="OrthoDB" id="9794566at2"/>
<evidence type="ECO:0000256" key="5">
    <source>
        <dbReference type="RuleBase" id="RU363094"/>
    </source>
</evidence>
<evidence type="ECO:0000256" key="4">
    <source>
        <dbReference type="ARBA" id="ARBA00023315"/>
    </source>
</evidence>
<evidence type="ECO:0000313" key="8">
    <source>
        <dbReference type="Proteomes" id="UP000467132"/>
    </source>
</evidence>
<keyword evidence="3 7" id="KW-0808">Transferase</keyword>
<gene>
    <name evidence="7" type="primary">rimI</name>
    <name evidence="7" type="ORF">D3Z33_10720</name>
</gene>
<dbReference type="InterPro" id="IPR016181">
    <property type="entry name" value="Acyl_CoA_acyltransferase"/>
</dbReference>
<dbReference type="EMBL" id="QXXA01000011">
    <property type="protein sequence ID" value="NBI07320.1"/>
    <property type="molecule type" value="Genomic_DNA"/>
</dbReference>
<dbReference type="AlphaFoldDB" id="A0A845QYT7"/>
<dbReference type="GO" id="GO:0008999">
    <property type="term" value="F:protein-N-terminal-alanine acetyltransferase activity"/>
    <property type="evidence" value="ECO:0007669"/>
    <property type="project" value="UniProtKB-EC"/>
</dbReference>
<comment type="function">
    <text evidence="5">Acetylates the N-terminal alanine of ribosomal protein bS18.</text>
</comment>
<dbReference type="PANTHER" id="PTHR43420">
    <property type="entry name" value="ACETYLTRANSFERASE"/>
    <property type="match status" value="1"/>
</dbReference>
<dbReference type="CDD" id="cd04301">
    <property type="entry name" value="NAT_SF"/>
    <property type="match status" value="1"/>
</dbReference>
<evidence type="ECO:0000256" key="2">
    <source>
        <dbReference type="ARBA" id="ARBA00022490"/>
    </source>
</evidence>
<sequence length="150" mass="17306">MNSIVIRNMESEDIDNILELENMSFSTPWSKESFIKEIKENKLARYIVAKNDTKIVGYGGMWLILDEAHITNIAVHPEYRGEGVGTKLLNGLVEISKEMMIKRMTLEVRKSNDPAIKLYKNNDFVEVGIRPGYYSDTNEDAIIMWKEVLF</sequence>
<dbReference type="SUPFAM" id="SSF55729">
    <property type="entry name" value="Acyl-CoA N-acyltransferases (Nat)"/>
    <property type="match status" value="1"/>
</dbReference>
<organism evidence="7 8">
    <name type="scientific">Senegalia massiliensis</name>
    <dbReference type="NCBI Taxonomy" id="1720316"/>
    <lineage>
        <taxon>Bacteria</taxon>
        <taxon>Bacillati</taxon>
        <taxon>Bacillota</taxon>
        <taxon>Clostridia</taxon>
        <taxon>Eubacteriales</taxon>
        <taxon>Clostridiaceae</taxon>
        <taxon>Senegalia</taxon>
    </lineage>
</organism>
<evidence type="ECO:0000313" key="7">
    <source>
        <dbReference type="EMBL" id="NBI07320.1"/>
    </source>
</evidence>
<dbReference type="InterPro" id="IPR000182">
    <property type="entry name" value="GNAT_dom"/>
</dbReference>
<dbReference type="EC" id="2.3.1.266" evidence="5"/>
<evidence type="ECO:0000256" key="3">
    <source>
        <dbReference type="ARBA" id="ARBA00022679"/>
    </source>
</evidence>
<dbReference type="Pfam" id="PF00583">
    <property type="entry name" value="Acetyltransf_1"/>
    <property type="match status" value="1"/>
</dbReference>